<reference evidence="1 2" key="1">
    <citation type="submission" date="2018-09" db="EMBL/GenBank/DDBJ databases">
        <title>YIM 75000 draft genome.</title>
        <authorList>
            <person name="Tang S."/>
            <person name="Feng Y."/>
        </authorList>
    </citation>
    <scope>NUCLEOTIDE SEQUENCE [LARGE SCALE GENOMIC DNA]</scope>
    <source>
        <strain evidence="1 2">YIM 75000</strain>
    </source>
</reference>
<proteinExistence type="predicted"/>
<dbReference type="PANTHER" id="PTHR43649">
    <property type="entry name" value="ARABINOSE-BINDING PROTEIN-RELATED"/>
    <property type="match status" value="1"/>
</dbReference>
<evidence type="ECO:0000313" key="1">
    <source>
        <dbReference type="EMBL" id="RJK97964.1"/>
    </source>
</evidence>
<dbReference type="AlphaFoldDB" id="A0A3A3Z3I0"/>
<gene>
    <name evidence="1" type="ORF">D5H78_03100</name>
</gene>
<protein>
    <submittedName>
        <fullName evidence="1">Extracellular solute-binding protein</fullName>
    </submittedName>
</protein>
<dbReference type="Gene3D" id="3.40.190.10">
    <property type="entry name" value="Periplasmic binding protein-like II"/>
    <property type="match status" value="2"/>
</dbReference>
<organism evidence="1 2">
    <name type="scientific">Vallicoccus soli</name>
    <dbReference type="NCBI Taxonomy" id="2339232"/>
    <lineage>
        <taxon>Bacteria</taxon>
        <taxon>Bacillati</taxon>
        <taxon>Actinomycetota</taxon>
        <taxon>Actinomycetes</taxon>
        <taxon>Motilibacterales</taxon>
        <taxon>Vallicoccaceae</taxon>
        <taxon>Vallicoccus</taxon>
    </lineage>
</organism>
<dbReference type="Pfam" id="PF01547">
    <property type="entry name" value="SBP_bac_1"/>
    <property type="match status" value="1"/>
</dbReference>
<dbReference type="OrthoDB" id="8317736at2"/>
<dbReference type="InterPro" id="IPR050490">
    <property type="entry name" value="Bact_solute-bd_prot1"/>
</dbReference>
<dbReference type="SUPFAM" id="SSF53850">
    <property type="entry name" value="Periplasmic binding protein-like II"/>
    <property type="match status" value="1"/>
</dbReference>
<comment type="caution">
    <text evidence="1">The sequence shown here is derived from an EMBL/GenBank/DDBJ whole genome shotgun (WGS) entry which is preliminary data.</text>
</comment>
<name>A0A3A3Z3I0_9ACTN</name>
<dbReference type="EMBL" id="QZEZ01000001">
    <property type="protein sequence ID" value="RJK97964.1"/>
    <property type="molecule type" value="Genomic_DNA"/>
</dbReference>
<dbReference type="RefSeq" id="WP_119948891.1">
    <property type="nucleotide sequence ID" value="NZ_QZEZ01000001.1"/>
</dbReference>
<sequence length="431" mass="45485">MRFPTPARALLGAAGAVALLVSCAPSDEGSAGGSAAGEGGDQTVTVWSWRTEDAAAYEQIFDAYEEANPGVTVDFRAFKNTEYNQILSTGLTGDGGPDVAQLRAYGQLQPLVEGGDLVPLPDDVDVAGFDETVLEGARGREDGELYGVPFAVQTLQVYYNKGLFADNGIEVPTTWEEMLQAAQTLQEAGVTPFAVGAKDAWTLPILHDIVGSARYGGPQFEQQVLSGEKDFTDPAWVDSLGLLGQLQPYMPEDVVGVAYTDAQVLFTSGQAAMFPGGSFELGFFQEQAPDLDMGVFEVPPPPGSVLTEPVTPGYADGSFGVSAASDAPDAAMDLVRWMATPEFGQAFTDAVKQLSPVPGVEPSDPLLQEMATNYEESGAPYLMLVDFRYGQPLGTDLVGTGVQELLLGQKDAPAVAQDVQAGISSWFTPQG</sequence>
<evidence type="ECO:0000313" key="2">
    <source>
        <dbReference type="Proteomes" id="UP000265614"/>
    </source>
</evidence>
<dbReference type="Proteomes" id="UP000265614">
    <property type="component" value="Unassembled WGS sequence"/>
</dbReference>
<keyword evidence="2" id="KW-1185">Reference proteome</keyword>
<dbReference type="InterPro" id="IPR006059">
    <property type="entry name" value="SBP"/>
</dbReference>
<dbReference type="PROSITE" id="PS51257">
    <property type="entry name" value="PROKAR_LIPOPROTEIN"/>
    <property type="match status" value="1"/>
</dbReference>
<accession>A0A3A3Z3I0</accession>